<dbReference type="KEGG" id="hmp:K6T50_17615"/>
<evidence type="ECO:0000313" key="8">
    <source>
        <dbReference type="Proteomes" id="UP000826254"/>
    </source>
</evidence>
<dbReference type="RefSeq" id="WP_222609539.1">
    <property type="nucleotide sequence ID" value="NZ_CP081960.1"/>
</dbReference>
<evidence type="ECO:0000256" key="4">
    <source>
        <dbReference type="ARBA" id="ARBA00022989"/>
    </source>
</evidence>
<dbReference type="SUPFAM" id="SSF81321">
    <property type="entry name" value="Family A G protein-coupled receptor-like"/>
    <property type="match status" value="1"/>
</dbReference>
<dbReference type="InterPro" id="IPR001425">
    <property type="entry name" value="Arc/bac/fun_rhodopsins"/>
</dbReference>
<comment type="similarity">
    <text evidence="2">Belongs to the archaeal/bacterial/fungal opsin family.</text>
</comment>
<keyword evidence="7" id="KW-0614">Plasmid</keyword>
<dbReference type="AlphaFoldDB" id="A0A8T8WIY1"/>
<dbReference type="GeneID" id="67179999"/>
<feature type="transmembrane region" description="Helical" evidence="6">
    <location>
        <begin position="119"/>
        <end position="148"/>
    </location>
</feature>
<geneLocation type="plasmid" evidence="7 8">
    <name>unnamed2</name>
</geneLocation>
<evidence type="ECO:0000256" key="3">
    <source>
        <dbReference type="ARBA" id="ARBA00022692"/>
    </source>
</evidence>
<proteinExistence type="inferred from homology"/>
<feature type="transmembrane region" description="Helical" evidence="6">
    <location>
        <begin position="6"/>
        <end position="26"/>
    </location>
</feature>
<reference evidence="7 8" key="1">
    <citation type="journal article" date="2021" name="Int. J. Syst. Evol. Microbiol.">
        <title>Halobaculum halophilum sp. nov. and Halobaculum salinum sp. nov., isolated from salt lake and saline soil.</title>
        <authorList>
            <person name="Cui H.L."/>
            <person name="Shi X.W."/>
            <person name="Yin X.M."/>
            <person name="Yang X.Y."/>
            <person name="Hou J."/>
            <person name="Zhu L."/>
        </authorList>
    </citation>
    <scope>NUCLEOTIDE SEQUENCE [LARGE SCALE GENOMIC DNA]</scope>
    <source>
        <strain evidence="7 8">NBRC 109044</strain>
    </source>
</reference>
<feature type="transmembrane region" description="Helical" evidence="6">
    <location>
        <begin position="202"/>
        <end position="221"/>
    </location>
</feature>
<keyword evidence="8" id="KW-1185">Reference proteome</keyword>
<evidence type="ECO:0000313" key="7">
    <source>
        <dbReference type="EMBL" id="QZP39790.1"/>
    </source>
</evidence>
<name>A0A8T8WIY1_9EURY</name>
<dbReference type="SMART" id="SM01021">
    <property type="entry name" value="Bac_rhodopsin"/>
    <property type="match status" value="1"/>
</dbReference>
<sequence>MIPSTTMYLGAAAVYAVAFLLLAGWYRRLDGAGTRLCAAAAGFVGLSAVAYAAMGLGLGTVPVAGGVVDVPNLVDDMITYSGLYAITVVLAGASMRWLLTVTGIVAIQRLSFALPNGGIVDGTGMLVAAGIVVAGWFVVVAIFAKPVWRAALDQSPERRLVHWKCRNLVVFLFAMLIVYALIALSGMLTEFLLTSLNIYIDFLMRIGVAAFLFANAGKIGAHEDTDRDSPPVGARSAAAD</sequence>
<dbReference type="EMBL" id="CP081960">
    <property type="protein sequence ID" value="QZP39790.1"/>
    <property type="molecule type" value="Genomic_DNA"/>
</dbReference>
<comment type="subcellular location">
    <subcellularLocation>
        <location evidence="1">Membrane</location>
        <topology evidence="1">Multi-pass membrane protein</topology>
    </subcellularLocation>
</comment>
<keyword evidence="5 6" id="KW-0472">Membrane</keyword>
<feature type="transmembrane region" description="Helical" evidence="6">
    <location>
        <begin position="168"/>
        <end position="193"/>
    </location>
</feature>
<evidence type="ECO:0000256" key="5">
    <source>
        <dbReference type="ARBA" id="ARBA00023136"/>
    </source>
</evidence>
<feature type="transmembrane region" description="Helical" evidence="6">
    <location>
        <begin position="38"/>
        <end position="63"/>
    </location>
</feature>
<evidence type="ECO:0000256" key="6">
    <source>
        <dbReference type="SAM" id="Phobius"/>
    </source>
</evidence>
<evidence type="ECO:0000256" key="2">
    <source>
        <dbReference type="ARBA" id="ARBA00008130"/>
    </source>
</evidence>
<gene>
    <name evidence="7" type="ORF">K6T50_17615</name>
</gene>
<protein>
    <submittedName>
        <fullName evidence="7">Bacteriorhodopsin</fullName>
    </submittedName>
</protein>
<feature type="transmembrane region" description="Helical" evidence="6">
    <location>
        <begin position="83"/>
        <end position="107"/>
    </location>
</feature>
<dbReference type="Gene3D" id="1.20.1070.10">
    <property type="entry name" value="Rhodopsin 7-helix transmembrane proteins"/>
    <property type="match status" value="1"/>
</dbReference>
<keyword evidence="3 6" id="KW-0812">Transmembrane</keyword>
<organism evidence="7 8">
    <name type="scientific">Halobaculum magnesiiphilum</name>
    <dbReference type="NCBI Taxonomy" id="1017351"/>
    <lineage>
        <taxon>Archaea</taxon>
        <taxon>Methanobacteriati</taxon>
        <taxon>Methanobacteriota</taxon>
        <taxon>Stenosarchaea group</taxon>
        <taxon>Halobacteria</taxon>
        <taxon>Halobacteriales</taxon>
        <taxon>Haloferacaceae</taxon>
        <taxon>Halobaculum</taxon>
    </lineage>
</organism>
<keyword evidence="4 6" id="KW-1133">Transmembrane helix</keyword>
<evidence type="ECO:0000256" key="1">
    <source>
        <dbReference type="ARBA" id="ARBA00004141"/>
    </source>
</evidence>
<dbReference type="Proteomes" id="UP000826254">
    <property type="component" value="Plasmid unnamed2"/>
</dbReference>
<accession>A0A8T8WIY1</accession>
<dbReference type="GO" id="GO:0016020">
    <property type="term" value="C:membrane"/>
    <property type="evidence" value="ECO:0007669"/>
    <property type="project" value="UniProtKB-SubCell"/>
</dbReference>